<dbReference type="FunFam" id="3.30.160.60:FF:000446">
    <property type="entry name" value="Zinc finger protein"/>
    <property type="match status" value="1"/>
</dbReference>
<evidence type="ECO:0000259" key="16">
    <source>
        <dbReference type="PROSITE" id="PS50157"/>
    </source>
</evidence>
<feature type="domain" description="C2H2-type" evidence="16">
    <location>
        <begin position="756"/>
        <end position="783"/>
    </location>
</feature>
<accession>A0A7J6D6W0</accession>
<dbReference type="InterPro" id="IPR029400">
    <property type="entry name" value="TINF2_N"/>
</dbReference>
<dbReference type="PROSITE" id="PS50157">
    <property type="entry name" value="ZINC_FINGER_C2H2_2"/>
    <property type="match status" value="14"/>
</dbReference>
<sequence>MDEENCAEIANAGGALPLASLRLLVPPLHLMSAFMWQVLQQKSVMHYGKLEEFVCVVTETLPQLLEFRQRAQLMLGLRARVVLELCHAAASPRAVQLHLDKIQIPAAPPGHTGADADLRTSVSNFRALVLALLKDPVEKAYFFQEVFPLEYGARFDTALKELMWELLSSLEKLLPVPDFNKTLAWLNPAPAGLEDCMRSDPSDLRLLLQQHQLFTDAHSWQRGRVGTLPRSSGDCILSSLSVPPSARLALAAEPVLYQVQPPALAILSPLGSDTIIVTDYTEVELSSQEESEELMEKEEVLLDQSPAVSAEEAAPFTDKPTHGDASDGPATTTSHNETQNDHNLQNQVLTEEFNQPNPDDERDGADAGSDTSPPQEVKTSGSDADQKPPQRRGRGRPRKTRETTDQKNVVKTPRRRVKPENSAEERSAVTPHGDLADGSAEPPSTPETPSTGLYRTRKTCKTDPPASTDNPRARHACETCGRKFTRRSDVQRHQLTHTGERPFHCSQCQKTFQHAWDLTKHCRKMHGEASFTCRICQSAFANLRLLTVHHKKSHSGELPHYCSICGEASGSLGALVTHRKTHSATQQYRCDQCGEAFDTLLQRSLHRRSHRRRTHFKCPQCEKTFTRRTDVKRHQLSHTGERPHQCSVCGKRFGLRAGLQKHLATHTGERPFCCPYCSKSFTQLSILRRHERMHTGERPYLCSQCGKRFLSLGELIKHDKTHADERPHSCPQCHKSFKLKRALQEHLLAHSGARPFPCDYCGKMFAKPFALNRHHLIHTGERPFSCGHCERTFLTSSERALHERIHTGERPFCCAACPRRFRSSSELARHRRSHSQERPYRCAYCPKAFASAAKLKNHTRVHTGQSKPKRPAVTVTEVCVTLE</sequence>
<feature type="domain" description="C2H2-type" evidence="16">
    <location>
        <begin position="531"/>
        <end position="559"/>
    </location>
</feature>
<dbReference type="SMART" id="SM00355">
    <property type="entry name" value="ZnF_C2H2"/>
    <property type="match status" value="14"/>
</dbReference>
<dbReference type="AlphaFoldDB" id="A0A7J6D6W0"/>
<feature type="compositionally biased region" description="Basic and acidic residues" evidence="15">
    <location>
        <begin position="418"/>
        <end position="427"/>
    </location>
</feature>
<proteinExistence type="inferred from homology"/>
<evidence type="ECO:0000256" key="2">
    <source>
        <dbReference type="ARBA" id="ARBA00004123"/>
    </source>
</evidence>
<feature type="compositionally biased region" description="Basic residues" evidence="15">
    <location>
        <begin position="389"/>
        <end position="399"/>
    </location>
</feature>
<protein>
    <recommendedName>
        <fullName evidence="16">C2H2-type domain-containing protein</fullName>
    </recommendedName>
</protein>
<dbReference type="GO" id="GO:0005634">
    <property type="term" value="C:nucleus"/>
    <property type="evidence" value="ECO:0007669"/>
    <property type="project" value="UniProtKB-SubCell"/>
</dbReference>
<dbReference type="PANTHER" id="PTHR24393">
    <property type="entry name" value="ZINC FINGER PROTEIN"/>
    <property type="match status" value="1"/>
</dbReference>
<dbReference type="FunFam" id="3.30.160.60:FF:000226">
    <property type="entry name" value="Zinc finger protein 236 variant"/>
    <property type="match status" value="1"/>
</dbReference>
<evidence type="ECO:0000256" key="10">
    <source>
        <dbReference type="ARBA" id="ARBA00023015"/>
    </source>
</evidence>
<evidence type="ECO:0000256" key="5">
    <source>
        <dbReference type="ARBA" id="ARBA00022723"/>
    </source>
</evidence>
<dbReference type="FunFam" id="3.30.160.60:FF:001289">
    <property type="entry name" value="Zinc finger protein 574"/>
    <property type="match status" value="1"/>
</dbReference>
<evidence type="ECO:0000256" key="13">
    <source>
        <dbReference type="ARBA" id="ARBA00023242"/>
    </source>
</evidence>
<evidence type="ECO:0000313" key="18">
    <source>
        <dbReference type="Proteomes" id="UP000579812"/>
    </source>
</evidence>
<dbReference type="InterPro" id="IPR036236">
    <property type="entry name" value="Znf_C2H2_sf"/>
</dbReference>
<feature type="compositionally biased region" description="Acidic residues" evidence="15">
    <location>
        <begin position="287"/>
        <end position="296"/>
    </location>
</feature>
<feature type="domain" description="C2H2-type" evidence="16">
    <location>
        <begin position="728"/>
        <end position="755"/>
    </location>
</feature>
<feature type="domain" description="C2H2-type" evidence="16">
    <location>
        <begin position="503"/>
        <end position="526"/>
    </location>
</feature>
<feature type="domain" description="C2H2-type" evidence="16">
    <location>
        <begin position="840"/>
        <end position="867"/>
    </location>
</feature>
<dbReference type="FunFam" id="3.30.160.60:FF:000450">
    <property type="entry name" value="PR domain zinc finger protein 14"/>
    <property type="match status" value="1"/>
</dbReference>
<keyword evidence="7 14" id="KW-0863">Zinc-finger</keyword>
<keyword evidence="8" id="KW-0833">Ubl conjugation pathway</keyword>
<comment type="function">
    <text evidence="1">May be involved in transcriptional regulation.</text>
</comment>
<keyword evidence="18" id="KW-1185">Reference proteome</keyword>
<dbReference type="InterPro" id="IPR013087">
    <property type="entry name" value="Znf_C2H2_type"/>
</dbReference>
<dbReference type="FunFam" id="3.30.160.60:FF:000744">
    <property type="entry name" value="zinc finger E-box-binding homeobox 1"/>
    <property type="match status" value="1"/>
</dbReference>
<evidence type="ECO:0000256" key="15">
    <source>
        <dbReference type="SAM" id="MobiDB-lite"/>
    </source>
</evidence>
<evidence type="ECO:0000256" key="8">
    <source>
        <dbReference type="ARBA" id="ARBA00022786"/>
    </source>
</evidence>
<feature type="compositionally biased region" description="Polar residues" evidence="15">
    <location>
        <begin position="369"/>
        <end position="383"/>
    </location>
</feature>
<dbReference type="Pfam" id="PF14973">
    <property type="entry name" value="TINF2_N"/>
    <property type="match status" value="1"/>
</dbReference>
<evidence type="ECO:0000256" key="4">
    <source>
        <dbReference type="ARBA" id="ARBA00006991"/>
    </source>
</evidence>
<comment type="similarity">
    <text evidence="4">Belongs to the krueppel C2H2-type zinc-finger protein family.</text>
</comment>
<dbReference type="OrthoDB" id="8922241at2759"/>
<keyword evidence="11" id="KW-0238">DNA-binding</keyword>
<dbReference type="FunFam" id="3.30.160.60:FF:000100">
    <property type="entry name" value="Zinc finger 45-like"/>
    <property type="match status" value="3"/>
</dbReference>
<keyword evidence="6" id="KW-0677">Repeat</keyword>
<dbReference type="FunFam" id="3.30.160.60:FF:001235">
    <property type="entry name" value="Si:ch211-119o8.6"/>
    <property type="match status" value="1"/>
</dbReference>
<evidence type="ECO:0000256" key="7">
    <source>
        <dbReference type="ARBA" id="ARBA00022771"/>
    </source>
</evidence>
<dbReference type="Gene3D" id="3.30.160.60">
    <property type="entry name" value="Classic Zinc Finger"/>
    <property type="match status" value="12"/>
</dbReference>
<reference evidence="17 18" key="1">
    <citation type="submission" date="2020-04" db="EMBL/GenBank/DDBJ databases">
        <title>Chromosome-level genome assembly of a cyprinid fish Onychostoma macrolepis by integration of Nanopore Sequencing, Bionano and Hi-C technology.</title>
        <authorList>
            <person name="Wang D."/>
        </authorList>
    </citation>
    <scope>NUCLEOTIDE SEQUENCE [LARGE SCALE GENOMIC DNA]</scope>
    <source>
        <strain evidence="17">SWU-2019</strain>
        <tissue evidence="17">Muscle</tissue>
    </source>
</reference>
<dbReference type="GO" id="GO:0000978">
    <property type="term" value="F:RNA polymerase II cis-regulatory region sequence-specific DNA binding"/>
    <property type="evidence" value="ECO:0007669"/>
    <property type="project" value="TreeGrafter"/>
</dbReference>
<keyword evidence="13" id="KW-0539">Nucleus</keyword>
<evidence type="ECO:0000256" key="11">
    <source>
        <dbReference type="ARBA" id="ARBA00023125"/>
    </source>
</evidence>
<evidence type="ECO:0000256" key="6">
    <source>
        <dbReference type="ARBA" id="ARBA00022737"/>
    </source>
</evidence>
<feature type="domain" description="C2H2-type" evidence="16">
    <location>
        <begin position="475"/>
        <end position="502"/>
    </location>
</feature>
<evidence type="ECO:0000256" key="3">
    <source>
        <dbReference type="ARBA" id="ARBA00004906"/>
    </source>
</evidence>
<evidence type="ECO:0000313" key="17">
    <source>
        <dbReference type="EMBL" id="KAF4115009.1"/>
    </source>
</evidence>
<dbReference type="GO" id="GO:0001228">
    <property type="term" value="F:DNA-binding transcription activator activity, RNA polymerase II-specific"/>
    <property type="evidence" value="ECO:0007669"/>
    <property type="project" value="TreeGrafter"/>
</dbReference>
<feature type="domain" description="C2H2-type" evidence="16">
    <location>
        <begin position="644"/>
        <end position="671"/>
    </location>
</feature>
<dbReference type="Pfam" id="PF13912">
    <property type="entry name" value="zf-C2H2_6"/>
    <property type="match status" value="2"/>
</dbReference>
<name>A0A7J6D6W0_9TELE</name>
<feature type="domain" description="C2H2-type" evidence="16">
    <location>
        <begin position="616"/>
        <end position="643"/>
    </location>
</feature>
<evidence type="ECO:0000256" key="14">
    <source>
        <dbReference type="PROSITE-ProRule" id="PRU00042"/>
    </source>
</evidence>
<feature type="region of interest" description="Disordered" evidence="15">
    <location>
        <begin position="287"/>
        <end position="474"/>
    </location>
</feature>
<feature type="domain" description="C2H2-type" evidence="16">
    <location>
        <begin position="672"/>
        <end position="699"/>
    </location>
</feature>
<comment type="subcellular location">
    <subcellularLocation>
        <location evidence="2">Nucleus</location>
    </subcellularLocation>
</comment>
<feature type="domain" description="C2H2-type" evidence="16">
    <location>
        <begin position="812"/>
        <end position="839"/>
    </location>
</feature>
<dbReference type="PROSITE" id="PS00028">
    <property type="entry name" value="ZINC_FINGER_C2H2_1"/>
    <property type="match status" value="13"/>
</dbReference>
<dbReference type="SUPFAM" id="SSF57667">
    <property type="entry name" value="beta-beta-alpha zinc fingers"/>
    <property type="match status" value="8"/>
</dbReference>
<evidence type="ECO:0000256" key="1">
    <source>
        <dbReference type="ARBA" id="ARBA00003767"/>
    </source>
</evidence>
<feature type="domain" description="C2H2-type" evidence="16">
    <location>
        <begin position="700"/>
        <end position="727"/>
    </location>
</feature>
<evidence type="ECO:0000256" key="9">
    <source>
        <dbReference type="ARBA" id="ARBA00022833"/>
    </source>
</evidence>
<gene>
    <name evidence="17" type="ORF">G5714_005232</name>
</gene>
<comment type="caution">
    <text evidence="17">The sequence shown here is derived from an EMBL/GenBank/DDBJ whole genome shotgun (WGS) entry which is preliminary data.</text>
</comment>
<dbReference type="Proteomes" id="UP000579812">
    <property type="component" value="Unassembled WGS sequence"/>
</dbReference>
<feature type="domain" description="C2H2-type" evidence="16">
    <location>
        <begin position="588"/>
        <end position="615"/>
    </location>
</feature>
<feature type="domain" description="C2H2-type" evidence="16">
    <location>
        <begin position="784"/>
        <end position="811"/>
    </location>
</feature>
<dbReference type="Pfam" id="PF00096">
    <property type="entry name" value="zf-C2H2"/>
    <property type="match status" value="7"/>
</dbReference>
<keyword evidence="9" id="KW-0862">Zinc</keyword>
<dbReference type="FunFam" id="3.30.160.60:FF:000358">
    <property type="entry name" value="zinc finger protein 24"/>
    <property type="match status" value="1"/>
</dbReference>
<keyword evidence="12" id="KW-0804">Transcription</keyword>
<feature type="domain" description="C2H2-type" evidence="16">
    <location>
        <begin position="560"/>
        <end position="587"/>
    </location>
</feature>
<dbReference type="CDD" id="cd11657">
    <property type="entry name" value="TIN2_N"/>
    <property type="match status" value="1"/>
</dbReference>
<keyword evidence="10" id="KW-0805">Transcription regulation</keyword>
<organism evidence="17 18">
    <name type="scientific">Onychostoma macrolepis</name>
    <dbReference type="NCBI Taxonomy" id="369639"/>
    <lineage>
        <taxon>Eukaryota</taxon>
        <taxon>Metazoa</taxon>
        <taxon>Chordata</taxon>
        <taxon>Craniata</taxon>
        <taxon>Vertebrata</taxon>
        <taxon>Euteleostomi</taxon>
        <taxon>Actinopterygii</taxon>
        <taxon>Neopterygii</taxon>
        <taxon>Teleostei</taxon>
        <taxon>Ostariophysi</taxon>
        <taxon>Cypriniformes</taxon>
        <taxon>Cyprinidae</taxon>
        <taxon>Acrossocheilinae</taxon>
        <taxon>Onychostoma</taxon>
    </lineage>
</organism>
<evidence type="ECO:0000256" key="12">
    <source>
        <dbReference type="ARBA" id="ARBA00023163"/>
    </source>
</evidence>
<dbReference type="PANTHER" id="PTHR24393:SF34">
    <property type="entry name" value="PR_SET DOMAIN 13"/>
    <property type="match status" value="1"/>
</dbReference>
<keyword evidence="5" id="KW-0479">Metal-binding</keyword>
<comment type="pathway">
    <text evidence="3">Protein modification; protein ubiquitination.</text>
</comment>
<dbReference type="EMBL" id="JAAMOB010000004">
    <property type="protein sequence ID" value="KAF4115009.1"/>
    <property type="molecule type" value="Genomic_DNA"/>
</dbReference>
<dbReference type="GO" id="GO:0008270">
    <property type="term" value="F:zinc ion binding"/>
    <property type="evidence" value="ECO:0007669"/>
    <property type="project" value="UniProtKB-KW"/>
</dbReference>
<feature type="compositionally biased region" description="Polar residues" evidence="15">
    <location>
        <begin position="329"/>
        <end position="357"/>
    </location>
</feature>